<keyword evidence="1" id="KW-0812">Transmembrane</keyword>
<feature type="transmembrane region" description="Helical" evidence="1">
    <location>
        <begin position="20"/>
        <end position="46"/>
    </location>
</feature>
<dbReference type="EMBL" id="UZAH01032000">
    <property type="protein sequence ID" value="VDP19036.1"/>
    <property type="molecule type" value="Genomic_DNA"/>
</dbReference>
<organism evidence="3 4">
    <name type="scientific">Heligmosomoides polygyrus</name>
    <name type="common">Parasitic roundworm</name>
    <dbReference type="NCBI Taxonomy" id="6339"/>
    <lineage>
        <taxon>Eukaryota</taxon>
        <taxon>Metazoa</taxon>
        <taxon>Ecdysozoa</taxon>
        <taxon>Nematoda</taxon>
        <taxon>Chromadorea</taxon>
        <taxon>Rhabditida</taxon>
        <taxon>Rhabditina</taxon>
        <taxon>Rhabditomorpha</taxon>
        <taxon>Strongyloidea</taxon>
        <taxon>Heligmosomidae</taxon>
        <taxon>Heligmosomoides</taxon>
    </lineage>
</organism>
<reference evidence="4" key="2">
    <citation type="submission" date="2019-09" db="UniProtKB">
        <authorList>
            <consortium name="WormBaseParasite"/>
        </authorList>
    </citation>
    <scope>IDENTIFICATION</scope>
</reference>
<evidence type="ECO:0000313" key="3">
    <source>
        <dbReference type="Proteomes" id="UP000050761"/>
    </source>
</evidence>
<keyword evidence="1" id="KW-0472">Membrane</keyword>
<keyword evidence="1" id="KW-1133">Transmembrane helix</keyword>
<protein>
    <submittedName>
        <fullName evidence="4">Col_cuticle_N domain-containing protein</fullName>
    </submittedName>
</protein>
<evidence type="ECO:0000313" key="4">
    <source>
        <dbReference type="WBParaSite" id="HPBE_0002025901-mRNA-1"/>
    </source>
</evidence>
<dbReference type="Proteomes" id="UP000050761">
    <property type="component" value="Unassembled WGS sequence"/>
</dbReference>
<accession>A0A3P8FIR0</accession>
<dbReference type="AlphaFoldDB" id="A0A183GDE3"/>
<reference evidence="2 3" key="1">
    <citation type="submission" date="2018-11" db="EMBL/GenBank/DDBJ databases">
        <authorList>
            <consortium name="Pathogen Informatics"/>
        </authorList>
    </citation>
    <scope>NUCLEOTIDE SEQUENCE [LARGE SCALE GENOMIC DNA]</scope>
</reference>
<sequence length="79" mass="8941">MSNQWTHINATSEISEAQQAVLLSSAIFGVIAVIPNAILFTVLVCVKSYRVDNVVSNHLYEQLASHYMRKEFQEKKDSQ</sequence>
<proteinExistence type="predicted"/>
<evidence type="ECO:0000256" key="1">
    <source>
        <dbReference type="SAM" id="Phobius"/>
    </source>
</evidence>
<name>A0A183GDE3_HELPZ</name>
<dbReference type="WBParaSite" id="HPBE_0002025901-mRNA-1">
    <property type="protein sequence ID" value="HPBE_0002025901-mRNA-1"/>
    <property type="gene ID" value="HPBE_0002025901"/>
</dbReference>
<accession>A0A183GDE3</accession>
<gene>
    <name evidence="2" type="ORF">HPBE_LOCUS20261</name>
</gene>
<evidence type="ECO:0000313" key="2">
    <source>
        <dbReference type="EMBL" id="VDP19036.1"/>
    </source>
</evidence>
<keyword evidence="3" id="KW-1185">Reference proteome</keyword>